<feature type="region of interest" description="Disordered" evidence="1">
    <location>
        <begin position="139"/>
        <end position="180"/>
    </location>
</feature>
<gene>
    <name evidence="2" type="ORF">PPAR00522_LOCUS5637</name>
</gene>
<feature type="compositionally biased region" description="Gly residues" evidence="1">
    <location>
        <begin position="78"/>
        <end position="99"/>
    </location>
</feature>
<feature type="compositionally biased region" description="Basic and acidic residues" evidence="1">
    <location>
        <begin position="139"/>
        <end position="151"/>
    </location>
</feature>
<evidence type="ECO:0000256" key="1">
    <source>
        <dbReference type="SAM" id="MobiDB-lite"/>
    </source>
</evidence>
<feature type="region of interest" description="Disordered" evidence="1">
    <location>
        <begin position="54"/>
        <end position="99"/>
    </location>
</feature>
<protein>
    <submittedName>
        <fullName evidence="2">Uncharacterized protein</fullName>
    </submittedName>
</protein>
<dbReference type="AlphaFoldDB" id="A0A7S0UU08"/>
<proteinExistence type="predicted"/>
<evidence type="ECO:0000313" key="2">
    <source>
        <dbReference type="EMBL" id="CAD8769239.1"/>
    </source>
</evidence>
<sequence>MHQALLKTGTQINATLKKRVWSSPCKVSLQSISTNASLHQKVLNYQHKLSVVTNAQGKSSKSKKKLGGPPNLPPSNDRGGGGGGGNNGGDSDGGGDGDGGSNIWPNLLLLAFLVFAEQQVHFAEKVGDFVEQFKKRLAESRASRNRPDAKATRGSKSKSITSYQKRSDRKSSTEKVASIS</sequence>
<name>A0A7S0UU08_9CHLO</name>
<organism evidence="2">
    <name type="scientific">Polytomella parva</name>
    <dbReference type="NCBI Taxonomy" id="51329"/>
    <lineage>
        <taxon>Eukaryota</taxon>
        <taxon>Viridiplantae</taxon>
        <taxon>Chlorophyta</taxon>
        <taxon>core chlorophytes</taxon>
        <taxon>Chlorophyceae</taxon>
        <taxon>CS clade</taxon>
        <taxon>Chlamydomonadales</taxon>
        <taxon>Chlamydomonadaceae</taxon>
        <taxon>Polytomella</taxon>
    </lineage>
</organism>
<accession>A0A7S0UU08</accession>
<dbReference type="EMBL" id="HBFM01008835">
    <property type="protein sequence ID" value="CAD8769239.1"/>
    <property type="molecule type" value="Transcribed_RNA"/>
</dbReference>
<reference evidence="2" key="1">
    <citation type="submission" date="2021-01" db="EMBL/GenBank/DDBJ databases">
        <authorList>
            <person name="Corre E."/>
            <person name="Pelletier E."/>
            <person name="Niang G."/>
            <person name="Scheremetjew M."/>
            <person name="Finn R."/>
            <person name="Kale V."/>
            <person name="Holt S."/>
            <person name="Cochrane G."/>
            <person name="Meng A."/>
            <person name="Brown T."/>
            <person name="Cohen L."/>
        </authorList>
    </citation>
    <scope>NUCLEOTIDE SEQUENCE</scope>
    <source>
        <strain evidence="2">SAG 63-3</strain>
    </source>
</reference>